<keyword evidence="4 5" id="KW-0732">Signal</keyword>
<dbReference type="InterPro" id="IPR039424">
    <property type="entry name" value="SBP_5"/>
</dbReference>
<evidence type="ECO:0000256" key="3">
    <source>
        <dbReference type="ARBA" id="ARBA00022448"/>
    </source>
</evidence>
<accession>A0ABU2H4M1</accession>
<keyword evidence="8" id="KW-1185">Reference proteome</keyword>
<gene>
    <name evidence="7" type="ORF">RIF23_04490</name>
</gene>
<evidence type="ECO:0000256" key="2">
    <source>
        <dbReference type="ARBA" id="ARBA00005695"/>
    </source>
</evidence>
<dbReference type="PANTHER" id="PTHR30290:SF10">
    <property type="entry name" value="PERIPLASMIC OLIGOPEPTIDE-BINDING PROTEIN-RELATED"/>
    <property type="match status" value="1"/>
</dbReference>
<dbReference type="SUPFAM" id="SSF53850">
    <property type="entry name" value="Periplasmic binding protein-like II"/>
    <property type="match status" value="1"/>
</dbReference>
<evidence type="ECO:0000256" key="5">
    <source>
        <dbReference type="SAM" id="SignalP"/>
    </source>
</evidence>
<proteinExistence type="inferred from homology"/>
<protein>
    <submittedName>
        <fullName evidence="7">ABC transporter substrate-binding protein</fullName>
    </submittedName>
</protein>
<evidence type="ECO:0000256" key="4">
    <source>
        <dbReference type="ARBA" id="ARBA00022729"/>
    </source>
</evidence>
<evidence type="ECO:0000313" key="8">
    <source>
        <dbReference type="Proteomes" id="UP001250214"/>
    </source>
</evidence>
<feature type="signal peptide" evidence="5">
    <location>
        <begin position="1"/>
        <end position="24"/>
    </location>
</feature>
<dbReference type="InterPro" id="IPR030678">
    <property type="entry name" value="Peptide/Ni-bd"/>
</dbReference>
<reference evidence="8" key="1">
    <citation type="submission" date="2023-07" db="EMBL/GenBank/DDBJ databases">
        <title>Novel species in the genus Lipingzhangella isolated from Sambhar Salt Lake.</title>
        <authorList>
            <person name="Jiya N."/>
            <person name="Kajale S."/>
            <person name="Sharma A."/>
        </authorList>
    </citation>
    <scope>NUCLEOTIDE SEQUENCE [LARGE SCALE GENOMIC DNA]</scope>
    <source>
        <strain evidence="8">LS1_29</strain>
    </source>
</reference>
<dbReference type="Pfam" id="PF00496">
    <property type="entry name" value="SBP_bac_5"/>
    <property type="match status" value="1"/>
</dbReference>
<comment type="similarity">
    <text evidence="2">Belongs to the bacterial solute-binding protein 5 family.</text>
</comment>
<feature type="domain" description="Solute-binding protein family 5" evidence="6">
    <location>
        <begin position="79"/>
        <end position="440"/>
    </location>
</feature>
<dbReference type="InterPro" id="IPR000914">
    <property type="entry name" value="SBP_5_dom"/>
</dbReference>
<evidence type="ECO:0000313" key="7">
    <source>
        <dbReference type="EMBL" id="MDS1269554.1"/>
    </source>
</evidence>
<dbReference type="PIRSF" id="PIRSF002741">
    <property type="entry name" value="MppA"/>
    <property type="match status" value="1"/>
</dbReference>
<dbReference type="Proteomes" id="UP001250214">
    <property type="component" value="Unassembled WGS sequence"/>
</dbReference>
<comment type="caution">
    <text evidence="7">The sequence shown here is derived from an EMBL/GenBank/DDBJ whole genome shotgun (WGS) entry which is preliminary data.</text>
</comment>
<dbReference type="EMBL" id="JAVLVT010000001">
    <property type="protein sequence ID" value="MDS1269554.1"/>
    <property type="molecule type" value="Genomic_DNA"/>
</dbReference>
<name>A0ABU2H4M1_9ACTN</name>
<dbReference type="CDD" id="cd08512">
    <property type="entry name" value="PBP2_NikA_DppA_OppA_like_7"/>
    <property type="match status" value="1"/>
</dbReference>
<sequence>MKRPRLRRIPLLATTCAGALLATACGAPGGDARDDATFQHLVSGNMMIEWDPALAYSGEPKVLRNTYETLTYYNSETEEIEPLLAETWATSDDGLEWTFELRDDVTFHSGEPLTAESVKAAIERTVDVDGGPAYLWSSVDEIDVADEHTVRFQLDYPAPLDLISASAYGASIYEIPEDGTESGADAYTGESYGTGPYTVTDYQTNAEYEVTLEAFDDYWGGWEDSHFDGVEFRVVEEAVTRARLVEQGEAHFVESLPQPLADELTNAEDLDILETASFQNMFLNMNTEVEPLDDPQVRAAIAHALNRNAFSESSDGDLVPPSGLAPDGVFGGGEHSELPSYDPDAAETLMEDAGYDLDADILELELTYTEDNEIQDIIAPLLQDQLSDINIELDVVGLPHEANLERAQSEDPDERQDLRLVNWWPDMPDASSWYETLFQTEEEPFANTSYYSNPDLDDMIAGIGELTATSEEEALEEYAQMEAIILEDLPAVPLGEVSYRRVMHSDIDGYVDNPLYAHVVHVHDLERP</sequence>
<evidence type="ECO:0000256" key="1">
    <source>
        <dbReference type="ARBA" id="ARBA00004196"/>
    </source>
</evidence>
<dbReference type="PROSITE" id="PS51257">
    <property type="entry name" value="PROKAR_LIPOPROTEIN"/>
    <property type="match status" value="1"/>
</dbReference>
<dbReference type="Gene3D" id="3.90.76.10">
    <property type="entry name" value="Dipeptide-binding Protein, Domain 1"/>
    <property type="match status" value="1"/>
</dbReference>
<keyword evidence="3" id="KW-0813">Transport</keyword>
<dbReference type="PANTHER" id="PTHR30290">
    <property type="entry name" value="PERIPLASMIC BINDING COMPONENT OF ABC TRANSPORTER"/>
    <property type="match status" value="1"/>
</dbReference>
<evidence type="ECO:0000259" key="6">
    <source>
        <dbReference type="Pfam" id="PF00496"/>
    </source>
</evidence>
<comment type="subcellular location">
    <subcellularLocation>
        <location evidence="1">Cell envelope</location>
    </subcellularLocation>
</comment>
<organism evidence="7 8">
    <name type="scientific">Lipingzhangella rawalii</name>
    <dbReference type="NCBI Taxonomy" id="2055835"/>
    <lineage>
        <taxon>Bacteria</taxon>
        <taxon>Bacillati</taxon>
        <taxon>Actinomycetota</taxon>
        <taxon>Actinomycetes</taxon>
        <taxon>Streptosporangiales</taxon>
        <taxon>Nocardiopsidaceae</taxon>
        <taxon>Lipingzhangella</taxon>
    </lineage>
</organism>
<dbReference type="Gene3D" id="3.40.190.10">
    <property type="entry name" value="Periplasmic binding protein-like II"/>
    <property type="match status" value="1"/>
</dbReference>
<dbReference type="Gene3D" id="3.10.105.10">
    <property type="entry name" value="Dipeptide-binding Protein, Domain 3"/>
    <property type="match status" value="1"/>
</dbReference>
<feature type="chain" id="PRO_5047258262" evidence="5">
    <location>
        <begin position="25"/>
        <end position="528"/>
    </location>
</feature>